<dbReference type="InterPro" id="IPR029058">
    <property type="entry name" value="AB_hydrolase_fold"/>
</dbReference>
<dbReference type="PANTHER" id="PTHR48250">
    <property type="entry name" value="CUTINASE 2-RELATED"/>
    <property type="match status" value="1"/>
</dbReference>
<comment type="catalytic activity">
    <reaction evidence="7">
        <text>cutin + H2O = cutin monomers.</text>
        <dbReference type="EC" id="3.1.1.74"/>
    </reaction>
</comment>
<comment type="similarity">
    <text evidence="1">Belongs to the cutinase family.</text>
</comment>
<keyword evidence="12" id="KW-1185">Reference proteome</keyword>
<dbReference type="EMBL" id="JAFIMR010000030">
    <property type="protein sequence ID" value="KAI1861181.1"/>
    <property type="molecule type" value="Genomic_DNA"/>
</dbReference>
<protein>
    <recommendedName>
        <fullName evidence="2">cutinase</fullName>
        <ecNumber evidence="2">3.1.1.74</ecNumber>
    </recommendedName>
</protein>
<dbReference type="GO" id="GO:0016052">
    <property type="term" value="P:carbohydrate catabolic process"/>
    <property type="evidence" value="ECO:0007669"/>
    <property type="project" value="TreeGrafter"/>
</dbReference>
<keyword evidence="5" id="KW-0378">Hydrolase</keyword>
<evidence type="ECO:0000313" key="11">
    <source>
        <dbReference type="EMBL" id="KAI1861181.1"/>
    </source>
</evidence>
<evidence type="ECO:0000256" key="9">
    <source>
        <dbReference type="PIRSR" id="PIRSR611150-2"/>
    </source>
</evidence>
<dbReference type="Pfam" id="PF01083">
    <property type="entry name" value="Cutinase"/>
    <property type="match status" value="1"/>
</dbReference>
<evidence type="ECO:0000256" key="1">
    <source>
        <dbReference type="ARBA" id="ARBA00007534"/>
    </source>
</evidence>
<feature type="disulfide bond" evidence="9">
    <location>
        <begin position="163"/>
        <end position="170"/>
    </location>
</feature>
<feature type="chain" id="PRO_5040377003" description="cutinase" evidence="10">
    <location>
        <begin position="18"/>
        <end position="210"/>
    </location>
</feature>
<dbReference type="GO" id="GO:0050525">
    <property type="term" value="F:cutinase activity"/>
    <property type="evidence" value="ECO:0007669"/>
    <property type="project" value="UniProtKB-EC"/>
</dbReference>
<proteinExistence type="inferred from homology"/>
<dbReference type="PANTHER" id="PTHR48250:SF2">
    <property type="entry name" value="CUTINASE"/>
    <property type="match status" value="1"/>
</dbReference>
<reference evidence="11" key="1">
    <citation type="submission" date="2021-03" db="EMBL/GenBank/DDBJ databases">
        <title>Revisited historic fungal species revealed as producer of novel bioactive compounds through whole genome sequencing and comparative genomics.</title>
        <authorList>
            <person name="Vignolle G.A."/>
            <person name="Hochenegger N."/>
            <person name="Mach R.L."/>
            <person name="Mach-Aigner A.R."/>
            <person name="Javad Rahimi M."/>
            <person name="Salim K.A."/>
            <person name="Chan C.M."/>
            <person name="Lim L.B.L."/>
            <person name="Cai F."/>
            <person name="Druzhinina I.S."/>
            <person name="U'Ren J.M."/>
            <person name="Derntl C."/>
        </authorList>
    </citation>
    <scope>NUCLEOTIDE SEQUENCE</scope>
    <source>
        <strain evidence="11">TUCIM 5799</strain>
    </source>
</reference>
<dbReference type="SMART" id="SM01110">
    <property type="entry name" value="Cutinase"/>
    <property type="match status" value="1"/>
</dbReference>
<evidence type="ECO:0000256" key="2">
    <source>
        <dbReference type="ARBA" id="ARBA00013095"/>
    </source>
</evidence>
<evidence type="ECO:0000256" key="10">
    <source>
        <dbReference type="SAM" id="SignalP"/>
    </source>
</evidence>
<keyword evidence="3" id="KW-0719">Serine esterase</keyword>
<dbReference type="PRINTS" id="PR00129">
    <property type="entry name" value="CUTINASE"/>
</dbReference>
<evidence type="ECO:0000256" key="6">
    <source>
        <dbReference type="ARBA" id="ARBA00023157"/>
    </source>
</evidence>
<dbReference type="Proteomes" id="UP000829685">
    <property type="component" value="Unassembled WGS sequence"/>
</dbReference>
<evidence type="ECO:0000256" key="3">
    <source>
        <dbReference type="ARBA" id="ARBA00022487"/>
    </source>
</evidence>
<dbReference type="Gene3D" id="3.40.50.1820">
    <property type="entry name" value="alpha/beta hydrolase"/>
    <property type="match status" value="1"/>
</dbReference>
<keyword evidence="4 10" id="KW-0732">Signal</keyword>
<evidence type="ECO:0000256" key="8">
    <source>
        <dbReference type="PIRSR" id="PIRSR611150-1"/>
    </source>
</evidence>
<keyword evidence="6 9" id="KW-1015">Disulfide bond</keyword>
<gene>
    <name evidence="11" type="ORF">JX265_009800</name>
</gene>
<feature type="active site" description="Nucleophile" evidence="8">
    <location>
        <position position="116"/>
    </location>
</feature>
<name>A0A9P9WG13_9PEZI</name>
<accession>A0A9P9WG13</accession>
<sequence>MKSTILSSALLAALAAATPMPQTGSTSCRAYTVLFARGTTETGTLGYVVGPGLQKSVESALGADQVTTVGVSYAADAAGIWAESTGSGPGSQAMTKQAQQALSSCPETKLILTGYSQGAMVVHNSAKLLGSQVSTVDAAVTFGDPFKTQLPSGIDTAKFHTFCATGDAVCGSVGSCAGTGGCTSKSTSGHLGYGSDVSAAAAFIKSAVGA</sequence>
<evidence type="ECO:0000256" key="7">
    <source>
        <dbReference type="ARBA" id="ARBA00034045"/>
    </source>
</evidence>
<evidence type="ECO:0000256" key="4">
    <source>
        <dbReference type="ARBA" id="ARBA00022729"/>
    </source>
</evidence>
<dbReference type="GO" id="GO:0005576">
    <property type="term" value="C:extracellular region"/>
    <property type="evidence" value="ECO:0007669"/>
    <property type="project" value="InterPro"/>
</dbReference>
<evidence type="ECO:0000313" key="12">
    <source>
        <dbReference type="Proteomes" id="UP000829685"/>
    </source>
</evidence>
<dbReference type="AlphaFoldDB" id="A0A9P9WG13"/>
<dbReference type="EC" id="3.1.1.74" evidence="2"/>
<dbReference type="InterPro" id="IPR000675">
    <property type="entry name" value="Cutinase/axe"/>
</dbReference>
<dbReference type="InterPro" id="IPR011150">
    <property type="entry name" value="Cutinase_monf"/>
</dbReference>
<evidence type="ECO:0000256" key="5">
    <source>
        <dbReference type="ARBA" id="ARBA00022801"/>
    </source>
</evidence>
<dbReference type="PROSITE" id="PS51257">
    <property type="entry name" value="PROKAR_LIPOPROTEIN"/>
    <property type="match status" value="1"/>
</dbReference>
<feature type="active site" description="Proton donor/acceptor" evidence="8">
    <location>
        <position position="190"/>
    </location>
</feature>
<comment type="caution">
    <text evidence="11">The sequence shown here is derived from an EMBL/GenBank/DDBJ whole genome shotgun (WGS) entry which is preliminary data.</text>
</comment>
<dbReference type="SUPFAM" id="SSF53474">
    <property type="entry name" value="alpha/beta-Hydrolases"/>
    <property type="match status" value="1"/>
</dbReference>
<organism evidence="11 12">
    <name type="scientific">Neoarthrinium moseri</name>
    <dbReference type="NCBI Taxonomy" id="1658444"/>
    <lineage>
        <taxon>Eukaryota</taxon>
        <taxon>Fungi</taxon>
        <taxon>Dikarya</taxon>
        <taxon>Ascomycota</taxon>
        <taxon>Pezizomycotina</taxon>
        <taxon>Sordariomycetes</taxon>
        <taxon>Xylariomycetidae</taxon>
        <taxon>Amphisphaeriales</taxon>
        <taxon>Apiosporaceae</taxon>
        <taxon>Neoarthrinium</taxon>
    </lineage>
</organism>
<feature type="signal peptide" evidence="10">
    <location>
        <begin position="1"/>
        <end position="17"/>
    </location>
</feature>
<feature type="disulfide bond" evidence="9">
    <location>
        <begin position="28"/>
        <end position="105"/>
    </location>
</feature>
<feature type="active site" evidence="8">
    <location>
        <position position="167"/>
    </location>
</feature>